<keyword evidence="4 9" id="KW-0732">Signal</keyword>
<dbReference type="Gramene" id="TraesLAC3A03G01261120.2">
    <property type="protein sequence ID" value="TraesLAC3A03G01261120.2.CDS1"/>
    <property type="gene ID" value="TraesLAC3A03G01261120"/>
</dbReference>
<reference evidence="11" key="1">
    <citation type="submission" date="2018-08" db="EMBL/GenBank/DDBJ databases">
        <authorList>
            <person name="Rossello M."/>
        </authorList>
    </citation>
    <scope>NUCLEOTIDE SEQUENCE [LARGE SCALE GENOMIC DNA]</scope>
    <source>
        <strain evidence="11">cv. Chinese Spring</strain>
    </source>
</reference>
<keyword evidence="3" id="KW-0812">Transmembrane</keyword>
<evidence type="ECO:0000256" key="6">
    <source>
        <dbReference type="ARBA" id="ARBA00022989"/>
    </source>
</evidence>
<keyword evidence="2" id="KW-0433">Leucine-rich repeat</keyword>
<dbReference type="Pfam" id="PF00560">
    <property type="entry name" value="LRR_1"/>
    <property type="match status" value="1"/>
</dbReference>
<dbReference type="Proteomes" id="UP000019116">
    <property type="component" value="Chromosome 3A"/>
</dbReference>
<evidence type="ECO:0000256" key="3">
    <source>
        <dbReference type="ARBA" id="ARBA00022692"/>
    </source>
</evidence>
<dbReference type="InterPro" id="IPR013210">
    <property type="entry name" value="LRR_N_plant-typ"/>
</dbReference>
<dbReference type="AlphaFoldDB" id="A0A3B6EAK5"/>
<dbReference type="OMA" id="SSCAWRR"/>
<comment type="subcellular location">
    <subcellularLocation>
        <location evidence="1">Membrane</location>
        <topology evidence="1">Single-pass type I membrane protein</topology>
    </subcellularLocation>
</comment>
<feature type="signal peptide" evidence="9">
    <location>
        <begin position="1"/>
        <end position="21"/>
    </location>
</feature>
<keyword evidence="8" id="KW-0325">Glycoprotein</keyword>
<feature type="chain" id="PRO_5043173101" description="Leucine-rich repeat-containing N-terminal plant-type domain-containing protein" evidence="9">
    <location>
        <begin position="22"/>
        <end position="305"/>
    </location>
</feature>
<dbReference type="GO" id="GO:0016020">
    <property type="term" value="C:membrane"/>
    <property type="evidence" value="ECO:0007669"/>
    <property type="project" value="UniProtKB-SubCell"/>
</dbReference>
<keyword evidence="12" id="KW-1185">Reference proteome</keyword>
<dbReference type="InterPro" id="IPR046956">
    <property type="entry name" value="RLP23-like"/>
</dbReference>
<dbReference type="InterPro" id="IPR001611">
    <property type="entry name" value="Leu-rich_rpt"/>
</dbReference>
<dbReference type="Gene3D" id="3.80.10.10">
    <property type="entry name" value="Ribonuclease Inhibitor"/>
    <property type="match status" value="1"/>
</dbReference>
<dbReference type="Gramene" id="TraesLAC3A03G01261120.1">
    <property type="protein sequence ID" value="TraesLAC3A03G01261120.1.CDS1"/>
    <property type="gene ID" value="TraesLAC3A03G01261120"/>
</dbReference>
<dbReference type="Pfam" id="PF08263">
    <property type="entry name" value="LRRNT_2"/>
    <property type="match status" value="1"/>
</dbReference>
<evidence type="ECO:0000256" key="2">
    <source>
        <dbReference type="ARBA" id="ARBA00022614"/>
    </source>
</evidence>
<evidence type="ECO:0000313" key="12">
    <source>
        <dbReference type="Proteomes" id="UP000019116"/>
    </source>
</evidence>
<feature type="domain" description="Leucine-rich repeat-containing N-terminal plant-type" evidence="10">
    <location>
        <begin position="34"/>
        <end position="75"/>
    </location>
</feature>
<dbReference type="Gramene" id="TraesJAG3A03G01326530.1">
    <property type="protein sequence ID" value="TraesJAG3A03G01326530.1.CDS1"/>
    <property type="gene ID" value="TraesJAG3A03G01326530"/>
</dbReference>
<dbReference type="Gramene" id="TraesNOR3A03G01336610.2">
    <property type="protein sequence ID" value="TraesNOR3A03G01336610.2.CDS1"/>
    <property type="gene ID" value="TraesNOR3A03G01336610"/>
</dbReference>
<dbReference type="STRING" id="4565.A0A3B6EAK5"/>
<keyword evidence="6" id="KW-1133">Transmembrane helix</keyword>
<dbReference type="Gramene" id="TraesCS3A02G039800.1">
    <property type="protein sequence ID" value="TraesCS3A02G039800.1.cds1"/>
    <property type="gene ID" value="TraesCS3A02G039800"/>
</dbReference>
<reference evidence="11" key="2">
    <citation type="submission" date="2018-10" db="UniProtKB">
        <authorList>
            <consortium name="EnsemblPlants"/>
        </authorList>
    </citation>
    <scope>IDENTIFICATION</scope>
</reference>
<evidence type="ECO:0000256" key="9">
    <source>
        <dbReference type="SAM" id="SignalP"/>
    </source>
</evidence>
<accession>A0A3B6EAK5</accession>
<evidence type="ECO:0000256" key="7">
    <source>
        <dbReference type="ARBA" id="ARBA00023136"/>
    </source>
</evidence>
<organism evidence="11">
    <name type="scientific">Triticum aestivum</name>
    <name type="common">Wheat</name>
    <dbReference type="NCBI Taxonomy" id="4565"/>
    <lineage>
        <taxon>Eukaryota</taxon>
        <taxon>Viridiplantae</taxon>
        <taxon>Streptophyta</taxon>
        <taxon>Embryophyta</taxon>
        <taxon>Tracheophyta</taxon>
        <taxon>Spermatophyta</taxon>
        <taxon>Magnoliopsida</taxon>
        <taxon>Liliopsida</taxon>
        <taxon>Poales</taxon>
        <taxon>Poaceae</taxon>
        <taxon>BOP clade</taxon>
        <taxon>Pooideae</taxon>
        <taxon>Triticodae</taxon>
        <taxon>Triticeae</taxon>
        <taxon>Triticinae</taxon>
        <taxon>Triticum</taxon>
    </lineage>
</organism>
<evidence type="ECO:0000256" key="8">
    <source>
        <dbReference type="ARBA" id="ARBA00023180"/>
    </source>
</evidence>
<dbReference type="OrthoDB" id="1394818at2759"/>
<dbReference type="Gramene" id="TraesWEE_scaffold_090296_01G000600.1">
    <property type="protein sequence ID" value="TraesWEE_scaffold_090296_01G000600.1"/>
    <property type="gene ID" value="TraesWEE_scaffold_090296_01G000600"/>
</dbReference>
<dbReference type="EnsemblPlants" id="TraesCS3A02G039800.1">
    <property type="protein sequence ID" value="TraesCS3A02G039800.1.cds1"/>
    <property type="gene ID" value="TraesCS3A02G039800"/>
</dbReference>
<dbReference type="Gramene" id="TraesSTA3A03G01308150.1">
    <property type="protein sequence ID" value="TraesSTA3A03G01308150.1.CDS1"/>
    <property type="gene ID" value="TraesSTA3A03G01308150"/>
</dbReference>
<dbReference type="Gramene" id="TraesMAC3A03G01315450.1">
    <property type="protein sequence ID" value="TraesMAC3A03G01315450.1.CDS1"/>
    <property type="gene ID" value="TraesMAC3A03G01315450"/>
</dbReference>
<evidence type="ECO:0000256" key="5">
    <source>
        <dbReference type="ARBA" id="ARBA00022737"/>
    </source>
</evidence>
<keyword evidence="5" id="KW-0677">Repeat</keyword>
<sequence>MASICWALLLFLAMFSGLATSHTHGDDNPTLRCHPDQAASLLQLKRSFSFFRYPSALDSWQDGTDCCLWEGVGCSNSSGYVTALELSGRGLYSQGLDPAIFNLTSLQLLDLSLNNFGQCNLPATGFERLSLLTHLNLSTSGFQGQIPIGIGKLANLISLDLSVLYYAASDDSLNGHGTSIPGVTSWLCLQEPNFQILVGNLNNLRELYLDGVDMSTSADDWCDAFANSLPNLRVLSLRYCNLVGPICPSLSTLHSLAVISLQDNFDTSATPPREMLMYSYNLSFLQLAWTNIQRGFPSRIIQYKN</sequence>
<protein>
    <recommendedName>
        <fullName evidence="10">Leucine-rich repeat-containing N-terminal plant-type domain-containing protein</fullName>
    </recommendedName>
</protein>
<evidence type="ECO:0000313" key="11">
    <source>
        <dbReference type="EnsemblPlants" id="TraesCS3A02G039800.1.cds1"/>
    </source>
</evidence>
<dbReference type="InterPro" id="IPR032675">
    <property type="entry name" value="LRR_dom_sf"/>
</dbReference>
<dbReference type="Gramene" id="TraesNOR3A03G01336610.1">
    <property type="protein sequence ID" value="TraesNOR3A03G01336610.1.CDS1"/>
    <property type="gene ID" value="TraesNOR3A03G01336610"/>
</dbReference>
<evidence type="ECO:0000256" key="4">
    <source>
        <dbReference type="ARBA" id="ARBA00022729"/>
    </source>
</evidence>
<name>A0A3B6EAK5_WHEAT</name>
<dbReference type="PANTHER" id="PTHR48061:SF8">
    <property type="entry name" value="LEUCINE-RICH REPEAT-CONTAINING N-TERMINAL PLANT-TYPE DOMAIN-CONTAINING PROTEIN"/>
    <property type="match status" value="1"/>
</dbReference>
<dbReference type="SMR" id="A0A3B6EAK5"/>
<evidence type="ECO:0000259" key="10">
    <source>
        <dbReference type="Pfam" id="PF08263"/>
    </source>
</evidence>
<dbReference type="SUPFAM" id="SSF52058">
    <property type="entry name" value="L domain-like"/>
    <property type="match status" value="1"/>
</dbReference>
<dbReference type="Gramene" id="TraesCS3A03G0079500.1">
    <property type="protein sequence ID" value="TraesCS3A03G0079500.1.CDS1"/>
    <property type="gene ID" value="TraesCS3A03G0079500"/>
</dbReference>
<evidence type="ECO:0000256" key="1">
    <source>
        <dbReference type="ARBA" id="ARBA00004479"/>
    </source>
</evidence>
<keyword evidence="7" id="KW-0472">Membrane</keyword>
<dbReference type="Gramene" id="TraesSTA3A03G01308150.2">
    <property type="protein sequence ID" value="TraesSTA3A03G01308150.2.CDS1"/>
    <property type="gene ID" value="TraesSTA3A03G01308150"/>
</dbReference>
<dbReference type="PANTHER" id="PTHR48061">
    <property type="entry name" value="LEUCINE-RICH REPEAT RECEPTOR PROTEIN KINASE EMS1-LIKE-RELATED"/>
    <property type="match status" value="1"/>
</dbReference>
<dbReference type="Gramene" id="TraesNOR3A03G01336610.3">
    <property type="protein sequence ID" value="TraesNOR3A03G01336610.3.CDS1"/>
    <property type="gene ID" value="TraesNOR3A03G01336610"/>
</dbReference>
<proteinExistence type="predicted"/>